<dbReference type="EMBL" id="NMUH01000624">
    <property type="protein sequence ID" value="MQL82302.1"/>
    <property type="molecule type" value="Genomic_DNA"/>
</dbReference>
<sequence length="104" mass="11905">MMTRGYHGLELQERRKKLDGSSTLRFLLLLGLFSTSKNPFARARVGHEDSRGCYINASRDKIKKSLHKANRCERLKKSLCKANRYGEQVVASSKEIVTASRYEL</sequence>
<proteinExistence type="predicted"/>
<dbReference type="AlphaFoldDB" id="A0A843U9V8"/>
<protein>
    <submittedName>
        <fullName evidence="1">Uncharacterized protein</fullName>
    </submittedName>
</protein>
<evidence type="ECO:0000313" key="2">
    <source>
        <dbReference type="Proteomes" id="UP000652761"/>
    </source>
</evidence>
<name>A0A843U9V8_COLES</name>
<evidence type="ECO:0000313" key="1">
    <source>
        <dbReference type="EMBL" id="MQL82302.1"/>
    </source>
</evidence>
<keyword evidence="2" id="KW-1185">Reference proteome</keyword>
<gene>
    <name evidence="1" type="ORF">Taro_014781</name>
</gene>
<accession>A0A843U9V8</accession>
<dbReference type="Proteomes" id="UP000652761">
    <property type="component" value="Unassembled WGS sequence"/>
</dbReference>
<comment type="caution">
    <text evidence="1">The sequence shown here is derived from an EMBL/GenBank/DDBJ whole genome shotgun (WGS) entry which is preliminary data.</text>
</comment>
<organism evidence="1 2">
    <name type="scientific">Colocasia esculenta</name>
    <name type="common">Wild taro</name>
    <name type="synonym">Arum esculentum</name>
    <dbReference type="NCBI Taxonomy" id="4460"/>
    <lineage>
        <taxon>Eukaryota</taxon>
        <taxon>Viridiplantae</taxon>
        <taxon>Streptophyta</taxon>
        <taxon>Embryophyta</taxon>
        <taxon>Tracheophyta</taxon>
        <taxon>Spermatophyta</taxon>
        <taxon>Magnoliopsida</taxon>
        <taxon>Liliopsida</taxon>
        <taxon>Araceae</taxon>
        <taxon>Aroideae</taxon>
        <taxon>Colocasieae</taxon>
        <taxon>Colocasia</taxon>
    </lineage>
</organism>
<reference evidence="1" key="1">
    <citation type="submission" date="2017-07" db="EMBL/GenBank/DDBJ databases">
        <title>Taro Niue Genome Assembly and Annotation.</title>
        <authorList>
            <person name="Atibalentja N."/>
            <person name="Keating K."/>
            <person name="Fields C.J."/>
        </authorList>
    </citation>
    <scope>NUCLEOTIDE SEQUENCE</scope>
    <source>
        <strain evidence="1">Niue_2</strain>
        <tissue evidence="1">Leaf</tissue>
    </source>
</reference>